<name>A0A9W7F4H9_9STRA</name>
<dbReference type="AlphaFoldDB" id="A0A9W7F4H9"/>
<accession>A0A9W7F4H9</accession>
<evidence type="ECO:0008006" key="3">
    <source>
        <dbReference type="Google" id="ProtNLM"/>
    </source>
</evidence>
<dbReference type="Gene3D" id="3.40.50.300">
    <property type="entry name" value="P-loop containing nucleotide triphosphate hydrolases"/>
    <property type="match status" value="1"/>
</dbReference>
<dbReference type="EMBL" id="BRXX01000297">
    <property type="protein sequence ID" value="GMI03235.1"/>
    <property type="molecule type" value="Genomic_DNA"/>
</dbReference>
<keyword evidence="2" id="KW-1185">Reference proteome</keyword>
<comment type="caution">
    <text evidence="1">The sequence shown here is derived from an EMBL/GenBank/DDBJ whole genome shotgun (WGS) entry which is preliminary data.</text>
</comment>
<organism evidence="1 2">
    <name type="scientific">Triparma verrucosa</name>
    <dbReference type="NCBI Taxonomy" id="1606542"/>
    <lineage>
        <taxon>Eukaryota</taxon>
        <taxon>Sar</taxon>
        <taxon>Stramenopiles</taxon>
        <taxon>Ochrophyta</taxon>
        <taxon>Bolidophyceae</taxon>
        <taxon>Parmales</taxon>
        <taxon>Triparmaceae</taxon>
        <taxon>Triparma</taxon>
    </lineage>
</organism>
<dbReference type="Proteomes" id="UP001165160">
    <property type="component" value="Unassembled WGS sequence"/>
</dbReference>
<dbReference type="InterPro" id="IPR027417">
    <property type="entry name" value="P-loop_NTPase"/>
</dbReference>
<reference evidence="2" key="1">
    <citation type="journal article" date="2023" name="Commun. Biol.">
        <title>Genome analysis of Parmales, the sister group of diatoms, reveals the evolutionary specialization of diatoms from phago-mixotrophs to photoautotrophs.</title>
        <authorList>
            <person name="Ban H."/>
            <person name="Sato S."/>
            <person name="Yoshikawa S."/>
            <person name="Yamada K."/>
            <person name="Nakamura Y."/>
            <person name="Ichinomiya M."/>
            <person name="Sato N."/>
            <person name="Blanc-Mathieu R."/>
            <person name="Endo H."/>
            <person name="Kuwata A."/>
            <person name="Ogata H."/>
        </authorList>
    </citation>
    <scope>NUCLEOTIDE SEQUENCE [LARGE SCALE GENOMIC DNA]</scope>
    <source>
        <strain evidence="2">NIES 3699</strain>
    </source>
</reference>
<dbReference type="PANTHER" id="PTHR36451">
    <property type="entry name" value="PAPS-DEPENDENT SULFOTRANSFERASE STF3"/>
    <property type="match status" value="1"/>
</dbReference>
<evidence type="ECO:0000313" key="1">
    <source>
        <dbReference type="EMBL" id="GMI03235.1"/>
    </source>
</evidence>
<dbReference type="SUPFAM" id="SSF52540">
    <property type="entry name" value="P-loop containing nucleoside triphosphate hydrolases"/>
    <property type="match status" value="1"/>
</dbReference>
<gene>
    <name evidence="1" type="ORF">TrVE_jg8315</name>
</gene>
<dbReference type="Pfam" id="PF13469">
    <property type="entry name" value="Sulfotransfer_3"/>
    <property type="match status" value="1"/>
</dbReference>
<proteinExistence type="predicted"/>
<sequence>MVNQALLIGGGALAAAFASLFVSFQASKKTKIRIRGFVCLINRLKSKSPDDDALSKLFKPVEELWAQVLIEERKAFGDDAAADAAKTALHEMQLKGIYEPGNKFSPFGQTLVYKDVIKNLKRRIAFAKRIQVTLPTKRSQEAGLGSNIIIIAGLPRTGSTMLHRLLSADKTTRTPLWWEQMLEDDSQLPCSPSDLMTDPRAAQVAKGLKALSIVSPNALSELNKFHKIGAYEVEECAPFMRRYFNDMDSAYFSPSCITGRTEWFNDPNIDKSFIFTHLKAWLSLQATAFPPNSSMKWVLKAPLFTPFLSEVSSAFPDSTIVFTNRNPMNVVPSTCGLIEVAASLKADWTDEASMWKWIGSYTLDRMKYFAKEQIKWCETQERHEVIHLDYKETLADPLGTVKRIYGAAGRVFEGEAEESMREHLERNTQHKHGKADYSLEKFGLSKERVEDGMREYETKYLKK</sequence>
<protein>
    <recommendedName>
        <fullName evidence="3">Sulfotransferase</fullName>
    </recommendedName>
</protein>
<dbReference type="PANTHER" id="PTHR36451:SF1">
    <property type="entry name" value="OMEGA-HYDROXY-BETA-DIHYDROMENAQUINONE-9 SULFOTRANSFERASE STF3"/>
    <property type="match status" value="1"/>
</dbReference>
<evidence type="ECO:0000313" key="2">
    <source>
        <dbReference type="Proteomes" id="UP001165160"/>
    </source>
</evidence>
<dbReference type="InterPro" id="IPR052736">
    <property type="entry name" value="Stf3_sulfotransferase"/>
</dbReference>